<dbReference type="EMBL" id="SDPT01000001">
    <property type="protein sequence ID" value="RXZ35666.1"/>
    <property type="molecule type" value="Genomic_DNA"/>
</dbReference>
<keyword evidence="12 15" id="KW-1133">Transmembrane helix</keyword>
<keyword evidence="13" id="KW-0902">Two-component regulatory system</keyword>
<dbReference type="SMART" id="SM00304">
    <property type="entry name" value="HAMP"/>
    <property type="match status" value="2"/>
</dbReference>
<dbReference type="GO" id="GO:0005886">
    <property type="term" value="C:plasma membrane"/>
    <property type="evidence" value="ECO:0007669"/>
    <property type="project" value="UniProtKB-SubCell"/>
</dbReference>
<comment type="catalytic activity">
    <reaction evidence="1">
        <text>ATP + protein L-histidine = ADP + protein N-phospho-L-histidine.</text>
        <dbReference type="EC" id="2.7.13.3"/>
    </reaction>
</comment>
<dbReference type="InterPro" id="IPR004358">
    <property type="entry name" value="Sig_transdc_His_kin-like_C"/>
</dbReference>
<keyword evidence="9" id="KW-0547">Nucleotide-binding</keyword>
<dbReference type="InterPro" id="IPR036890">
    <property type="entry name" value="HATPase_C_sf"/>
</dbReference>
<keyword evidence="5" id="KW-0997">Cell inner membrane</keyword>
<reference evidence="18 19" key="1">
    <citation type="submission" date="2019-01" db="EMBL/GenBank/DDBJ databases">
        <title>Sphingomonas mucosissima sp. nov. and Sphingomonas desiccabilis sp. nov., from biological soil crusts in the Colorado Plateau, USA.</title>
        <authorList>
            <person name="Zhu D."/>
        </authorList>
    </citation>
    <scope>NUCLEOTIDE SEQUENCE [LARGE SCALE GENOMIC DNA]</scope>
    <source>
        <strain evidence="18 19">CP1D</strain>
    </source>
</reference>
<dbReference type="InterPro" id="IPR005467">
    <property type="entry name" value="His_kinase_dom"/>
</dbReference>
<keyword evidence="11" id="KW-0067">ATP-binding</keyword>
<dbReference type="SUPFAM" id="SSF55874">
    <property type="entry name" value="ATPase domain of HSP90 chaperone/DNA topoisomerase II/histidine kinase"/>
    <property type="match status" value="1"/>
</dbReference>
<evidence type="ECO:0000313" key="18">
    <source>
        <dbReference type="EMBL" id="RXZ35666.1"/>
    </source>
</evidence>
<evidence type="ECO:0000256" key="7">
    <source>
        <dbReference type="ARBA" id="ARBA00022679"/>
    </source>
</evidence>
<dbReference type="SUPFAM" id="SSF47384">
    <property type="entry name" value="Homodimeric domain of signal transducing histidine kinase"/>
    <property type="match status" value="1"/>
</dbReference>
<evidence type="ECO:0000256" key="10">
    <source>
        <dbReference type="ARBA" id="ARBA00022777"/>
    </source>
</evidence>
<dbReference type="Gene3D" id="1.10.287.130">
    <property type="match status" value="1"/>
</dbReference>
<protein>
    <recommendedName>
        <fullName evidence="3">histidine kinase</fullName>
        <ecNumber evidence="3">2.7.13.3</ecNumber>
    </recommendedName>
</protein>
<keyword evidence="6" id="KW-0597">Phosphoprotein</keyword>
<dbReference type="Pfam" id="PF02518">
    <property type="entry name" value="HATPase_c"/>
    <property type="match status" value="1"/>
</dbReference>
<keyword evidence="4" id="KW-1003">Cell membrane</keyword>
<dbReference type="SMART" id="SM00388">
    <property type="entry name" value="HisKA"/>
    <property type="match status" value="1"/>
</dbReference>
<evidence type="ECO:0000256" key="12">
    <source>
        <dbReference type="ARBA" id="ARBA00022989"/>
    </source>
</evidence>
<evidence type="ECO:0000256" key="2">
    <source>
        <dbReference type="ARBA" id="ARBA00004429"/>
    </source>
</evidence>
<dbReference type="PROSITE" id="PS50109">
    <property type="entry name" value="HIS_KIN"/>
    <property type="match status" value="1"/>
</dbReference>
<dbReference type="Pfam" id="PF00672">
    <property type="entry name" value="HAMP"/>
    <property type="match status" value="1"/>
</dbReference>
<sequence>MLGRIVAILLLTTALEFGVSTLLYERASQFSVRDDEARRLAEHLVIARRLIAESPPPRREAMAAELTTDRYELRWSPELPAPARISPSLDGMREQVLDWEPSLATSDLRLRLTSPGRSSVVTGGLRLPDGSWLHFRTLESLRTLNLAWERVLLALIPAIALIVIGGLLVRRTLLPMRQLATAADRVGRSGPEGAPIRVSEAGPGEVRRVVAAFNRMQARIHRLIDDRTRALAAVGHDLRTPLARLRLRAERVADDELRETLDSDLAEMEAMIASLLAFLGGEGEPEQPVLIDLAVLSATVADEAADLGQNVTYDGPDHFECRLRPSGMKRALVNLVENAVHHADTVCIRLAVQDEAVVLSVEDDGPGIPEDSLPLVLEPFVRLDTARKRDTIGFGLGLSIVVRAVEAEGGQFHLSNRPAGGLCAEIRLPLPGAA</sequence>
<dbReference type="EC" id="2.7.13.3" evidence="3"/>
<evidence type="ECO:0000259" key="17">
    <source>
        <dbReference type="PROSITE" id="PS50885"/>
    </source>
</evidence>
<evidence type="ECO:0000259" key="16">
    <source>
        <dbReference type="PROSITE" id="PS50109"/>
    </source>
</evidence>
<evidence type="ECO:0000256" key="14">
    <source>
        <dbReference type="ARBA" id="ARBA00023136"/>
    </source>
</evidence>
<dbReference type="PANTHER" id="PTHR44936">
    <property type="entry name" value="SENSOR PROTEIN CREC"/>
    <property type="match status" value="1"/>
</dbReference>
<gene>
    <name evidence="18" type="ORF">EO081_04245</name>
</gene>
<dbReference type="AlphaFoldDB" id="A0A4Q2IYS6"/>
<dbReference type="PRINTS" id="PR00344">
    <property type="entry name" value="BCTRLSENSOR"/>
</dbReference>
<evidence type="ECO:0000256" key="8">
    <source>
        <dbReference type="ARBA" id="ARBA00022692"/>
    </source>
</evidence>
<feature type="domain" description="HAMP" evidence="17">
    <location>
        <begin position="170"/>
        <end position="225"/>
    </location>
</feature>
<dbReference type="GO" id="GO:0000155">
    <property type="term" value="F:phosphorelay sensor kinase activity"/>
    <property type="evidence" value="ECO:0007669"/>
    <property type="project" value="InterPro"/>
</dbReference>
<dbReference type="Gene3D" id="3.30.565.10">
    <property type="entry name" value="Histidine kinase-like ATPase, C-terminal domain"/>
    <property type="match status" value="1"/>
</dbReference>
<evidence type="ECO:0000256" key="13">
    <source>
        <dbReference type="ARBA" id="ARBA00023012"/>
    </source>
</evidence>
<evidence type="ECO:0000313" key="19">
    <source>
        <dbReference type="Proteomes" id="UP000292347"/>
    </source>
</evidence>
<organism evidence="18 19">
    <name type="scientific">Sphingomonas desiccabilis</name>
    <dbReference type="NCBI Taxonomy" id="429134"/>
    <lineage>
        <taxon>Bacteria</taxon>
        <taxon>Pseudomonadati</taxon>
        <taxon>Pseudomonadota</taxon>
        <taxon>Alphaproteobacteria</taxon>
        <taxon>Sphingomonadales</taxon>
        <taxon>Sphingomonadaceae</taxon>
        <taxon>Sphingomonas</taxon>
    </lineage>
</organism>
<evidence type="ECO:0000256" key="6">
    <source>
        <dbReference type="ARBA" id="ARBA00022553"/>
    </source>
</evidence>
<name>A0A4Q2IYS6_9SPHN</name>
<keyword evidence="7" id="KW-0808">Transferase</keyword>
<dbReference type="InterPro" id="IPR003660">
    <property type="entry name" value="HAMP_dom"/>
</dbReference>
<comment type="subcellular location">
    <subcellularLocation>
        <location evidence="2">Cell inner membrane</location>
        <topology evidence="2">Multi-pass membrane protein</topology>
    </subcellularLocation>
</comment>
<feature type="transmembrane region" description="Helical" evidence="15">
    <location>
        <begin position="151"/>
        <end position="169"/>
    </location>
</feature>
<evidence type="ECO:0000256" key="4">
    <source>
        <dbReference type="ARBA" id="ARBA00022475"/>
    </source>
</evidence>
<dbReference type="PANTHER" id="PTHR44936:SF5">
    <property type="entry name" value="SENSOR HISTIDINE KINASE ENVZ"/>
    <property type="match status" value="1"/>
</dbReference>
<evidence type="ECO:0000256" key="15">
    <source>
        <dbReference type="SAM" id="Phobius"/>
    </source>
</evidence>
<dbReference type="OrthoDB" id="9804645at2"/>
<evidence type="ECO:0000256" key="11">
    <source>
        <dbReference type="ARBA" id="ARBA00022840"/>
    </source>
</evidence>
<dbReference type="Proteomes" id="UP000292347">
    <property type="component" value="Unassembled WGS sequence"/>
</dbReference>
<keyword evidence="10" id="KW-0418">Kinase</keyword>
<dbReference type="SMART" id="SM00387">
    <property type="entry name" value="HATPase_c"/>
    <property type="match status" value="1"/>
</dbReference>
<dbReference type="CDD" id="cd06225">
    <property type="entry name" value="HAMP"/>
    <property type="match status" value="1"/>
</dbReference>
<keyword evidence="19" id="KW-1185">Reference proteome</keyword>
<feature type="domain" description="Histidine kinase" evidence="16">
    <location>
        <begin position="233"/>
        <end position="432"/>
    </location>
</feature>
<evidence type="ECO:0000256" key="3">
    <source>
        <dbReference type="ARBA" id="ARBA00012438"/>
    </source>
</evidence>
<evidence type="ECO:0000256" key="5">
    <source>
        <dbReference type="ARBA" id="ARBA00022519"/>
    </source>
</evidence>
<proteinExistence type="predicted"/>
<dbReference type="InterPro" id="IPR003661">
    <property type="entry name" value="HisK_dim/P_dom"/>
</dbReference>
<comment type="caution">
    <text evidence="18">The sequence shown here is derived from an EMBL/GenBank/DDBJ whole genome shotgun (WGS) entry which is preliminary data.</text>
</comment>
<dbReference type="InterPro" id="IPR050980">
    <property type="entry name" value="2C_sensor_his_kinase"/>
</dbReference>
<accession>A0A4Q2IYS6</accession>
<keyword evidence="8 15" id="KW-0812">Transmembrane</keyword>
<evidence type="ECO:0000256" key="1">
    <source>
        <dbReference type="ARBA" id="ARBA00000085"/>
    </source>
</evidence>
<keyword evidence="14 15" id="KW-0472">Membrane</keyword>
<dbReference type="CDD" id="cd00082">
    <property type="entry name" value="HisKA"/>
    <property type="match status" value="1"/>
</dbReference>
<dbReference type="PROSITE" id="PS50885">
    <property type="entry name" value="HAMP"/>
    <property type="match status" value="1"/>
</dbReference>
<evidence type="ECO:0000256" key="9">
    <source>
        <dbReference type="ARBA" id="ARBA00022741"/>
    </source>
</evidence>
<dbReference type="InterPro" id="IPR036097">
    <property type="entry name" value="HisK_dim/P_sf"/>
</dbReference>
<dbReference type="GO" id="GO:0005524">
    <property type="term" value="F:ATP binding"/>
    <property type="evidence" value="ECO:0007669"/>
    <property type="project" value="UniProtKB-KW"/>
</dbReference>
<dbReference type="InterPro" id="IPR003594">
    <property type="entry name" value="HATPase_dom"/>
</dbReference>